<dbReference type="GO" id="GO:0008483">
    <property type="term" value="F:transaminase activity"/>
    <property type="evidence" value="ECO:0007669"/>
    <property type="project" value="InterPro"/>
</dbReference>
<evidence type="ECO:0000313" key="4">
    <source>
        <dbReference type="EMBL" id="CAH0373497.1"/>
    </source>
</evidence>
<dbReference type="SUPFAM" id="SSF53383">
    <property type="entry name" value="PLP-dependent transferases"/>
    <property type="match status" value="1"/>
</dbReference>
<dbReference type="GO" id="GO:0030170">
    <property type="term" value="F:pyridoxal phosphate binding"/>
    <property type="evidence" value="ECO:0007669"/>
    <property type="project" value="InterPro"/>
</dbReference>
<comment type="similarity">
    <text evidence="1">Belongs to the class-III pyridoxal-phosphate-dependent aminotransferase family.</text>
</comment>
<evidence type="ECO:0000256" key="3">
    <source>
        <dbReference type="SAM" id="SignalP"/>
    </source>
</evidence>
<sequence>MMQRSWIARRACQLLLCAAVSGLRAPAPRLRIRMSAGPGYETDRFAGRYALGKNLPTVSSKNGMQFAWRGKEQPVRVLGGASSEVLGGKNLADVLRKGFEIEERAFRALESGEPAEPLSVHTSAGVPQALDDFLDALAPHLPQWAQESDDWCVNLQAEGSSAVHAAIDMVIQATQPGADLTAPTARTRVACGASSYHGPASTSPGGGIPLGAAAKGLTHPVRYPVPSPFLRYREESDEEFHERLLAEFIEYLDTYEHELGVVLFEPQWGSSVASTPWPPQLLRAYVTEAKRRGLAVICDEVMCGLGRHGQDARGATGCFLTECWDLRPDAVTFGKSIGGGAGHLLSGAILLTGASQLAQSSRTALQSHTYAGSSARALCNGAALLNRLTSLRDNVRAVEKAVKPTLQKLRQDSGGRVLTQGQGALWGGLFAHSDLAERTAANVALKKKCAERGVLPYFVPVGGFMLTPRYDDDPALLTSAVEDLARCCLEVVNEMSWSEDDLLPLSKPAEVTITSTTTTTTSAAEPIVQEALQELEKPCEHLSDRDRAIVQLNTAYFHRCAQAWSVAAKHARIASLEDEAIAALARGAAPPFAPTSRDAAVHASTVDLLRNRGLARSESALALLGAEGVASLVQLVGRQASSALTLNVFDDSTDQPWEADAALLSDAELSALVAMAGASDDADVCLQHGCDMDEAIIAQQKEAAEVAPELY</sequence>
<dbReference type="InterPro" id="IPR015421">
    <property type="entry name" value="PyrdxlP-dep_Trfase_major"/>
</dbReference>
<comment type="caution">
    <text evidence="4">The sequence shown here is derived from an EMBL/GenBank/DDBJ whole genome shotgun (WGS) entry which is preliminary data.</text>
</comment>
<evidence type="ECO:0000256" key="1">
    <source>
        <dbReference type="ARBA" id="ARBA00008954"/>
    </source>
</evidence>
<dbReference type="OrthoDB" id="268518at2759"/>
<dbReference type="SUPFAM" id="SSF69118">
    <property type="entry name" value="AhpD-like"/>
    <property type="match status" value="1"/>
</dbReference>
<keyword evidence="2" id="KW-0663">Pyridoxal phosphate</keyword>
<name>A0A8J2STP2_9STRA</name>
<dbReference type="Gene3D" id="3.40.640.10">
    <property type="entry name" value="Type I PLP-dependent aspartate aminotransferase-like (Major domain)"/>
    <property type="match status" value="1"/>
</dbReference>
<gene>
    <name evidence="4" type="ORF">PECAL_4P07020</name>
</gene>
<evidence type="ECO:0000313" key="5">
    <source>
        <dbReference type="Proteomes" id="UP000789595"/>
    </source>
</evidence>
<dbReference type="InterPro" id="IPR015422">
    <property type="entry name" value="PyrdxlP-dep_Trfase_small"/>
</dbReference>
<evidence type="ECO:0000256" key="2">
    <source>
        <dbReference type="ARBA" id="ARBA00022898"/>
    </source>
</evidence>
<feature type="chain" id="PRO_5035263737" evidence="3">
    <location>
        <begin position="23"/>
        <end position="711"/>
    </location>
</feature>
<dbReference type="InterPro" id="IPR005814">
    <property type="entry name" value="Aminotrans_3"/>
</dbReference>
<feature type="signal peptide" evidence="3">
    <location>
        <begin position="1"/>
        <end position="22"/>
    </location>
</feature>
<dbReference type="EMBL" id="CAKKNE010000004">
    <property type="protein sequence ID" value="CAH0373497.1"/>
    <property type="molecule type" value="Genomic_DNA"/>
</dbReference>
<dbReference type="Pfam" id="PF00202">
    <property type="entry name" value="Aminotran_3"/>
    <property type="match status" value="1"/>
</dbReference>
<keyword evidence="5" id="KW-1185">Reference proteome</keyword>
<keyword evidence="3" id="KW-0732">Signal</keyword>
<dbReference type="AlphaFoldDB" id="A0A8J2STP2"/>
<protein>
    <submittedName>
        <fullName evidence="4">Uncharacterized protein</fullName>
    </submittedName>
</protein>
<dbReference type="Gene3D" id="1.20.1290.10">
    <property type="entry name" value="AhpD-like"/>
    <property type="match status" value="1"/>
</dbReference>
<reference evidence="4" key="1">
    <citation type="submission" date="2021-11" db="EMBL/GenBank/DDBJ databases">
        <authorList>
            <consortium name="Genoscope - CEA"/>
            <person name="William W."/>
        </authorList>
    </citation>
    <scope>NUCLEOTIDE SEQUENCE</scope>
</reference>
<dbReference type="InterPro" id="IPR015424">
    <property type="entry name" value="PyrdxlP-dep_Trfase"/>
</dbReference>
<organism evidence="4 5">
    <name type="scientific">Pelagomonas calceolata</name>
    <dbReference type="NCBI Taxonomy" id="35677"/>
    <lineage>
        <taxon>Eukaryota</taxon>
        <taxon>Sar</taxon>
        <taxon>Stramenopiles</taxon>
        <taxon>Ochrophyta</taxon>
        <taxon>Pelagophyceae</taxon>
        <taxon>Pelagomonadales</taxon>
        <taxon>Pelagomonadaceae</taxon>
        <taxon>Pelagomonas</taxon>
    </lineage>
</organism>
<proteinExistence type="inferred from homology"/>
<dbReference type="Gene3D" id="3.90.1150.10">
    <property type="entry name" value="Aspartate Aminotransferase, domain 1"/>
    <property type="match status" value="1"/>
</dbReference>
<dbReference type="PANTHER" id="PTHR43094">
    <property type="entry name" value="AMINOTRANSFERASE"/>
    <property type="match status" value="1"/>
</dbReference>
<dbReference type="InterPro" id="IPR029032">
    <property type="entry name" value="AhpD-like"/>
</dbReference>
<dbReference type="GO" id="GO:0005829">
    <property type="term" value="C:cytosol"/>
    <property type="evidence" value="ECO:0007669"/>
    <property type="project" value="TreeGrafter"/>
</dbReference>
<dbReference type="Proteomes" id="UP000789595">
    <property type="component" value="Unassembled WGS sequence"/>
</dbReference>
<accession>A0A8J2STP2</accession>
<dbReference type="PANTHER" id="PTHR43094:SF1">
    <property type="entry name" value="AMINOTRANSFERASE CLASS-III"/>
    <property type="match status" value="1"/>
</dbReference>